<evidence type="ECO:0000256" key="2">
    <source>
        <dbReference type="ARBA" id="ARBA00023015"/>
    </source>
</evidence>
<dbReference type="Proteomes" id="UP000887222">
    <property type="component" value="Unassembled WGS sequence"/>
</dbReference>
<evidence type="ECO:0000313" key="6">
    <source>
        <dbReference type="EMBL" id="GIZ53331.1"/>
    </source>
</evidence>
<dbReference type="PANTHER" id="PTHR30537:SF5">
    <property type="entry name" value="HTH-TYPE TRANSCRIPTIONAL ACTIVATOR TTDR-RELATED"/>
    <property type="match status" value="1"/>
</dbReference>
<sequence>MDLDAVAVFVRVVEAGSFSAAARLMKMPKTTVSAKVAALEKRLGIGLLHRTTRKLNMTPAGERYYRHCAKAVHEIELGESALLSVRDRPSGLLRVTAPIDLGHTLLPKVARAYLDSYPDTRVEMLLSNRLFDLVGEGIDLAIRVGHLKDSSMIARRYFDLSMHLWASPRYLKAAGMPRHPKDLAAHRCVTYAGMDPVRLTRATRGKAEAKASMPSRMVVDDFEAIKAMLILGEGIGLLPDFLAADAATSGALVPVLADWKLKAGGGFTFVYPGGKYASPNVQAFIDTALALLGEDGGRT</sequence>
<reference evidence="6 7" key="1">
    <citation type="journal article" date="2022" name="Int. J. Syst. Evol. Microbiol.">
        <title>Noviherbaspirillum aridicola sp. nov., isolated from an arid soil in Pakistan.</title>
        <authorList>
            <person name="Khan I.U."/>
            <person name="Saqib M."/>
            <person name="Amin A."/>
            <person name="Hussain F."/>
            <person name="Li L."/>
            <person name="Liu Y.H."/>
            <person name="Fang B.Z."/>
            <person name="Ahmed I."/>
            <person name="Li W.J."/>
        </authorList>
    </citation>
    <scope>NUCLEOTIDE SEQUENCE [LARGE SCALE GENOMIC DNA]</scope>
    <source>
        <strain evidence="6 7">NCCP-691</strain>
    </source>
</reference>
<accession>A0ABQ4Q8L0</accession>
<evidence type="ECO:0000259" key="5">
    <source>
        <dbReference type="PROSITE" id="PS50931"/>
    </source>
</evidence>
<dbReference type="Gene3D" id="1.10.10.10">
    <property type="entry name" value="Winged helix-like DNA-binding domain superfamily/Winged helix DNA-binding domain"/>
    <property type="match status" value="1"/>
</dbReference>
<dbReference type="InterPro" id="IPR000847">
    <property type="entry name" value="LysR_HTH_N"/>
</dbReference>
<dbReference type="InterPro" id="IPR036390">
    <property type="entry name" value="WH_DNA-bd_sf"/>
</dbReference>
<evidence type="ECO:0000256" key="3">
    <source>
        <dbReference type="ARBA" id="ARBA00023125"/>
    </source>
</evidence>
<keyword evidence="3" id="KW-0238">DNA-binding</keyword>
<evidence type="ECO:0000313" key="7">
    <source>
        <dbReference type="Proteomes" id="UP000887222"/>
    </source>
</evidence>
<dbReference type="CDD" id="cd08422">
    <property type="entry name" value="PBP2_CrgA_like"/>
    <property type="match status" value="1"/>
</dbReference>
<dbReference type="Pfam" id="PF00126">
    <property type="entry name" value="HTH_1"/>
    <property type="match status" value="1"/>
</dbReference>
<evidence type="ECO:0000256" key="1">
    <source>
        <dbReference type="ARBA" id="ARBA00009437"/>
    </source>
</evidence>
<dbReference type="PROSITE" id="PS50931">
    <property type="entry name" value="HTH_LYSR"/>
    <property type="match status" value="1"/>
</dbReference>
<feature type="domain" description="HTH lysR-type" evidence="5">
    <location>
        <begin position="1"/>
        <end position="58"/>
    </location>
</feature>
<organism evidence="6 7">
    <name type="scientific">Noviherbaspirillum aridicola</name>
    <dbReference type="NCBI Taxonomy" id="2849687"/>
    <lineage>
        <taxon>Bacteria</taxon>
        <taxon>Pseudomonadati</taxon>
        <taxon>Pseudomonadota</taxon>
        <taxon>Betaproteobacteria</taxon>
        <taxon>Burkholderiales</taxon>
        <taxon>Oxalobacteraceae</taxon>
        <taxon>Noviherbaspirillum</taxon>
    </lineage>
</organism>
<dbReference type="PANTHER" id="PTHR30537">
    <property type="entry name" value="HTH-TYPE TRANSCRIPTIONAL REGULATOR"/>
    <property type="match status" value="1"/>
</dbReference>
<keyword evidence="4" id="KW-0804">Transcription</keyword>
<protein>
    <submittedName>
        <fullName evidence="6">LysR family transcriptional regulator</fullName>
    </submittedName>
</protein>
<comment type="caution">
    <text evidence="6">The sequence shown here is derived from an EMBL/GenBank/DDBJ whole genome shotgun (WGS) entry which is preliminary data.</text>
</comment>
<dbReference type="SUPFAM" id="SSF53850">
    <property type="entry name" value="Periplasmic binding protein-like II"/>
    <property type="match status" value="1"/>
</dbReference>
<comment type="similarity">
    <text evidence="1">Belongs to the LysR transcriptional regulatory family.</text>
</comment>
<dbReference type="Gene3D" id="3.40.190.290">
    <property type="match status" value="1"/>
</dbReference>
<proteinExistence type="inferred from homology"/>
<evidence type="ECO:0000256" key="4">
    <source>
        <dbReference type="ARBA" id="ARBA00023163"/>
    </source>
</evidence>
<dbReference type="InterPro" id="IPR005119">
    <property type="entry name" value="LysR_subst-bd"/>
</dbReference>
<name>A0ABQ4Q8L0_9BURK</name>
<dbReference type="InterPro" id="IPR058163">
    <property type="entry name" value="LysR-type_TF_proteobact-type"/>
</dbReference>
<dbReference type="RefSeq" id="WP_220809749.1">
    <property type="nucleotide sequence ID" value="NZ_BPMK01000016.1"/>
</dbReference>
<dbReference type="EMBL" id="BPMK01000016">
    <property type="protein sequence ID" value="GIZ53331.1"/>
    <property type="molecule type" value="Genomic_DNA"/>
</dbReference>
<keyword evidence="7" id="KW-1185">Reference proteome</keyword>
<keyword evidence="2" id="KW-0805">Transcription regulation</keyword>
<gene>
    <name evidence="6" type="ORF">NCCP691_33450</name>
</gene>
<dbReference type="SUPFAM" id="SSF46785">
    <property type="entry name" value="Winged helix' DNA-binding domain"/>
    <property type="match status" value="1"/>
</dbReference>
<dbReference type="InterPro" id="IPR036388">
    <property type="entry name" value="WH-like_DNA-bd_sf"/>
</dbReference>
<dbReference type="Pfam" id="PF03466">
    <property type="entry name" value="LysR_substrate"/>
    <property type="match status" value="1"/>
</dbReference>